<name>A0AB32WPN2_THECC</name>
<reference evidence="2" key="2">
    <citation type="submission" date="2025-08" db="UniProtKB">
        <authorList>
            <consortium name="RefSeq"/>
        </authorList>
    </citation>
    <scope>IDENTIFICATION</scope>
</reference>
<organism evidence="1 2">
    <name type="scientific">Theobroma cacao</name>
    <name type="common">Cacao</name>
    <name type="synonym">Cocoa</name>
    <dbReference type="NCBI Taxonomy" id="3641"/>
    <lineage>
        <taxon>Eukaryota</taxon>
        <taxon>Viridiplantae</taxon>
        <taxon>Streptophyta</taxon>
        <taxon>Embryophyta</taxon>
        <taxon>Tracheophyta</taxon>
        <taxon>Spermatophyta</taxon>
        <taxon>Magnoliopsida</taxon>
        <taxon>eudicotyledons</taxon>
        <taxon>Gunneridae</taxon>
        <taxon>Pentapetalae</taxon>
        <taxon>rosids</taxon>
        <taxon>malvids</taxon>
        <taxon>Malvales</taxon>
        <taxon>Malvaceae</taxon>
        <taxon>Byttnerioideae</taxon>
        <taxon>Theobroma</taxon>
    </lineage>
</organism>
<dbReference type="InterPro" id="IPR036691">
    <property type="entry name" value="Endo/exonu/phosph_ase_sf"/>
</dbReference>
<evidence type="ECO:0000313" key="2">
    <source>
        <dbReference type="RefSeq" id="XP_017981035.1"/>
    </source>
</evidence>
<dbReference type="PANTHER" id="PTHR33710:SF62">
    <property type="entry name" value="DUF4283 DOMAIN PROTEIN"/>
    <property type="match status" value="1"/>
</dbReference>
<dbReference type="PANTHER" id="PTHR33710">
    <property type="entry name" value="BNAC02G09200D PROTEIN"/>
    <property type="match status" value="1"/>
</dbReference>
<dbReference type="SUPFAM" id="SSF56219">
    <property type="entry name" value="DNase I-like"/>
    <property type="match status" value="1"/>
</dbReference>
<dbReference type="Gramene" id="Tc08v2_t016850.1">
    <property type="protein sequence ID" value="Tc08v2_p016850.1"/>
    <property type="gene ID" value="Tc08v2_g016850"/>
</dbReference>
<gene>
    <name evidence="2" type="primary">LOC108663048</name>
</gene>
<dbReference type="Proteomes" id="UP000694886">
    <property type="component" value="Chromosome 8"/>
</dbReference>
<dbReference type="GeneID" id="108663048"/>
<dbReference type="AlphaFoldDB" id="A0AB32WPN2"/>
<accession>A0AB32WPN2</accession>
<dbReference type="Gene3D" id="3.60.10.10">
    <property type="entry name" value="Endonuclease/exonuclease/phosphatase"/>
    <property type="match status" value="1"/>
</dbReference>
<evidence type="ECO:0000313" key="1">
    <source>
        <dbReference type="Proteomes" id="UP000694886"/>
    </source>
</evidence>
<proteinExistence type="predicted"/>
<dbReference type="RefSeq" id="XP_017981035.1">
    <property type="nucleotide sequence ID" value="XM_018125546.1"/>
</dbReference>
<protein>
    <submittedName>
        <fullName evidence="2">Uncharacterized protein LOC108663048</fullName>
    </submittedName>
</protein>
<reference evidence="1" key="1">
    <citation type="journal article" date="1997" name="Nucleic Acids Res.">
        <title>tRNAscan-SE: a program for improved detection of transfer RNA genes in genomic sequence.</title>
        <authorList>
            <person name="Lowe T.M."/>
            <person name="Eddy S.R."/>
        </authorList>
    </citation>
    <scope>NUCLEOTIDE SEQUENCE [LARGE SCALE GENOMIC DNA]</scope>
    <source>
        <strain evidence="1">r\B97-61/B2</strain>
    </source>
</reference>
<sequence>MEVHPLARCRRHSDTAASIGKIISLASEKAVEMGENDGISDEDSISIVGGDFNAILHSGERLNGVVPHTGSMKDFATALLDCGLMDGGYKGNSFTWTNNRMFQRLDRMAYNHHWANFFASTRIQHLNRDGSDHCPLLISCSKNQDRVPSSFRFLHAWVLHHGFKKFLEQNWTSSIVGFRLQAFWVKQRCLKQALKRWNKEVFGDIFHNLKVAEQRAADCEIIFNRRSQWRTELP</sequence>
<dbReference type="KEGG" id="tcc:108663048"/>